<organism evidence="2">
    <name type="scientific">Borely moumouvirus</name>
    <dbReference type="NCBI Taxonomy" id="2712067"/>
    <lineage>
        <taxon>Viruses</taxon>
        <taxon>Varidnaviria</taxon>
        <taxon>Bamfordvirae</taxon>
        <taxon>Nucleocytoviricota</taxon>
        <taxon>Megaviricetes</taxon>
        <taxon>Imitervirales</taxon>
        <taxon>Mimiviridae</taxon>
        <taxon>Megamimivirinae</taxon>
        <taxon>Moumouvirus</taxon>
    </lineage>
</organism>
<evidence type="ECO:0000256" key="1">
    <source>
        <dbReference type="SAM" id="Phobius"/>
    </source>
</evidence>
<dbReference type="EMBL" id="MN175499">
    <property type="protein sequence ID" value="QID06507.1"/>
    <property type="molecule type" value="Genomic_DNA"/>
</dbReference>
<sequence length="66" mass="7169">MLYTIIFTFIGAILANTIARFSGADMNRDCLTTGLLCTMIGAFIGTGFGLCLGIILFAKGSYFWFI</sequence>
<name>A0A6G6AD73_9VIRU</name>
<keyword evidence="1" id="KW-0812">Transmembrane</keyword>
<protein>
    <submittedName>
        <fullName evidence="2">Uncharacterized protein</fullName>
    </submittedName>
</protein>
<keyword evidence="1" id="KW-1133">Transmembrane helix</keyword>
<accession>A0A6G6AD73</accession>
<keyword evidence="1" id="KW-0472">Membrane</keyword>
<proteinExistence type="predicted"/>
<reference evidence="2" key="1">
    <citation type="submission" date="2019-07" db="EMBL/GenBank/DDBJ databases">
        <title>The discovery of a new lineage B mimivirus raises questions about particles surface fibrils.</title>
        <authorList>
            <person name="Silva L.K.S."/>
            <person name="Rodrigues R.A.L."/>
            <person name="Andrade A.C.S.P."/>
            <person name="Hikida H."/>
            <person name="Andreani J."/>
            <person name="Levasseur A."/>
            <person name="La Scola B."/>
            <person name="Abrahao J.S."/>
        </authorList>
    </citation>
    <scope>NUCLEOTIDE SEQUENCE</scope>
    <source>
        <strain evidence="2">B60</strain>
    </source>
</reference>
<evidence type="ECO:0000313" key="2">
    <source>
        <dbReference type="EMBL" id="QID06507.1"/>
    </source>
</evidence>
<feature type="transmembrane region" description="Helical" evidence="1">
    <location>
        <begin position="33"/>
        <end position="58"/>
    </location>
</feature>